<dbReference type="Proteomes" id="UP001335910">
    <property type="component" value="Unassembled WGS sequence"/>
</dbReference>
<dbReference type="Pfam" id="PF00419">
    <property type="entry name" value="Fimbrial"/>
    <property type="match status" value="1"/>
</dbReference>
<evidence type="ECO:0000313" key="7">
    <source>
        <dbReference type="Proteomes" id="UP001335910"/>
    </source>
</evidence>
<keyword evidence="3" id="KW-0732">Signal</keyword>
<keyword evidence="7" id="KW-1185">Reference proteome</keyword>
<keyword evidence="4" id="KW-0281">Fimbrium</keyword>
<evidence type="ECO:0000259" key="5">
    <source>
        <dbReference type="Pfam" id="PF00419"/>
    </source>
</evidence>
<feature type="domain" description="Fimbrial-type adhesion" evidence="5">
    <location>
        <begin position="9"/>
        <end position="115"/>
    </location>
</feature>
<dbReference type="SUPFAM" id="SSF49401">
    <property type="entry name" value="Bacterial adhesins"/>
    <property type="match status" value="1"/>
</dbReference>
<gene>
    <name evidence="6" type="ORF">V4839_20415</name>
</gene>
<name>A0ABU7UH94_LELAM</name>
<evidence type="ECO:0000256" key="1">
    <source>
        <dbReference type="ARBA" id="ARBA00004561"/>
    </source>
</evidence>
<comment type="subcellular location">
    <subcellularLocation>
        <location evidence="1">Fimbrium</location>
    </subcellularLocation>
</comment>
<protein>
    <submittedName>
        <fullName evidence="6">Fimbrial protein</fullName>
    </submittedName>
</protein>
<dbReference type="PANTHER" id="PTHR33420">
    <property type="entry name" value="FIMBRIAL SUBUNIT ELFA-RELATED"/>
    <property type="match status" value="1"/>
</dbReference>
<comment type="similarity">
    <text evidence="2">Belongs to the fimbrial protein family.</text>
</comment>
<evidence type="ECO:0000256" key="4">
    <source>
        <dbReference type="ARBA" id="ARBA00023263"/>
    </source>
</evidence>
<evidence type="ECO:0000256" key="3">
    <source>
        <dbReference type="ARBA" id="ARBA00022729"/>
    </source>
</evidence>
<dbReference type="PANTHER" id="PTHR33420:SF3">
    <property type="entry name" value="FIMBRIAL SUBUNIT ELFA"/>
    <property type="match status" value="1"/>
</dbReference>
<reference evidence="6 7" key="1">
    <citation type="submission" date="2023-10" db="EMBL/GenBank/DDBJ databases">
        <title>Wastewater isolates of ESBL- and carbapenemase-producing Gram-negative bacteria from New Zealand.</title>
        <authorList>
            <person name="Straub C."/>
            <person name="Weaver L."/>
            <person name="Cornelius A."/>
            <person name="Mcgill E."/>
            <person name="Dyet K."/>
            <person name="White L."/>
            <person name="Pattis I."/>
        </authorList>
    </citation>
    <scope>NUCLEOTIDE SEQUENCE [LARGE SCALE GENOMIC DNA]</scope>
    <source>
        <strain evidence="6 7">ESBL35</strain>
    </source>
</reference>
<dbReference type="InterPro" id="IPR050263">
    <property type="entry name" value="Bact_Fimbrial_Adh_Pro"/>
</dbReference>
<comment type="caution">
    <text evidence="6">The sequence shown here is derived from an EMBL/GenBank/DDBJ whole genome shotgun (WGS) entry which is preliminary data.</text>
</comment>
<evidence type="ECO:0000256" key="2">
    <source>
        <dbReference type="ARBA" id="ARBA00006671"/>
    </source>
</evidence>
<dbReference type="RefSeq" id="WP_331390579.1">
    <property type="nucleotide sequence ID" value="NZ_JAZKLB010000001.1"/>
</dbReference>
<proteinExistence type="inferred from homology"/>
<sequence>MGEKGEPSGQAKAFNIVLDDCDVTTYANATVMFNGQSTPALAGALANTAGADAASGVALELFGPDGNALNLGTDSSKQVLIAGTNKIPMSVDYVKTGEKLKSGAVESVAIFQITYF</sequence>
<dbReference type="EMBL" id="JAZKLI010000001">
    <property type="protein sequence ID" value="MEE9685818.1"/>
    <property type="molecule type" value="Genomic_DNA"/>
</dbReference>
<dbReference type="InterPro" id="IPR008966">
    <property type="entry name" value="Adhesion_dom_sf"/>
</dbReference>
<dbReference type="InterPro" id="IPR036937">
    <property type="entry name" value="Adhesion_dom_fimbrial_sf"/>
</dbReference>
<accession>A0ABU7UH94</accession>
<dbReference type="InterPro" id="IPR000259">
    <property type="entry name" value="Adhesion_dom_fimbrial"/>
</dbReference>
<organism evidence="6 7">
    <name type="scientific">Lelliottia amnigena</name>
    <name type="common">Enterobacter amnigenus</name>
    <dbReference type="NCBI Taxonomy" id="61646"/>
    <lineage>
        <taxon>Bacteria</taxon>
        <taxon>Pseudomonadati</taxon>
        <taxon>Pseudomonadota</taxon>
        <taxon>Gammaproteobacteria</taxon>
        <taxon>Enterobacterales</taxon>
        <taxon>Enterobacteriaceae</taxon>
        <taxon>Lelliottia</taxon>
    </lineage>
</organism>
<evidence type="ECO:0000313" key="6">
    <source>
        <dbReference type="EMBL" id="MEE9685818.1"/>
    </source>
</evidence>
<dbReference type="Gene3D" id="2.60.40.1090">
    <property type="entry name" value="Fimbrial-type adhesion domain"/>
    <property type="match status" value="1"/>
</dbReference>